<dbReference type="RefSeq" id="WP_192791563.1">
    <property type="nucleotide sequence ID" value="NZ_JADBEK010000001.1"/>
</dbReference>
<comment type="caution">
    <text evidence="6">The sequence shown here is derived from an EMBL/GenBank/DDBJ whole genome shotgun (WGS) entry which is preliminary data.</text>
</comment>
<name>A0ABR9MGA3_9ACTN</name>
<dbReference type="InterPro" id="IPR001647">
    <property type="entry name" value="HTH_TetR"/>
</dbReference>
<dbReference type="PROSITE" id="PS50977">
    <property type="entry name" value="HTH_TETR_2"/>
    <property type="match status" value="1"/>
</dbReference>
<evidence type="ECO:0000256" key="4">
    <source>
        <dbReference type="PROSITE-ProRule" id="PRU00335"/>
    </source>
</evidence>
<gene>
    <name evidence="6" type="ORF">H4W80_010191</name>
</gene>
<evidence type="ECO:0000259" key="5">
    <source>
        <dbReference type="PROSITE" id="PS50977"/>
    </source>
</evidence>
<evidence type="ECO:0000256" key="2">
    <source>
        <dbReference type="ARBA" id="ARBA00023125"/>
    </source>
</evidence>
<dbReference type="EMBL" id="JADBEK010000001">
    <property type="protein sequence ID" value="MBE1591933.1"/>
    <property type="molecule type" value="Genomic_DNA"/>
</dbReference>
<keyword evidence="3" id="KW-0804">Transcription</keyword>
<comment type="caution">
    <text evidence="4">Lacks conserved residue(s) required for the propagation of feature annotation.</text>
</comment>
<dbReference type="Gene3D" id="1.10.357.10">
    <property type="entry name" value="Tetracycline Repressor, domain 2"/>
    <property type="match status" value="1"/>
</dbReference>
<keyword evidence="7" id="KW-1185">Reference proteome</keyword>
<dbReference type="SUPFAM" id="SSF46689">
    <property type="entry name" value="Homeodomain-like"/>
    <property type="match status" value="1"/>
</dbReference>
<dbReference type="Pfam" id="PF00440">
    <property type="entry name" value="TetR_N"/>
    <property type="match status" value="1"/>
</dbReference>
<evidence type="ECO:0000313" key="6">
    <source>
        <dbReference type="EMBL" id="MBE1591933.1"/>
    </source>
</evidence>
<keyword evidence="2 4" id="KW-0238">DNA-binding</keyword>
<dbReference type="PANTHER" id="PTHR30055:SF234">
    <property type="entry name" value="HTH-TYPE TRANSCRIPTIONAL REGULATOR BETI"/>
    <property type="match status" value="1"/>
</dbReference>
<evidence type="ECO:0000256" key="3">
    <source>
        <dbReference type="ARBA" id="ARBA00023163"/>
    </source>
</evidence>
<protein>
    <submittedName>
        <fullName evidence="6">AcrR family transcriptional regulator</fullName>
    </submittedName>
</protein>
<evidence type="ECO:0000313" key="7">
    <source>
        <dbReference type="Proteomes" id="UP000633509"/>
    </source>
</evidence>
<evidence type="ECO:0000256" key="1">
    <source>
        <dbReference type="ARBA" id="ARBA00023015"/>
    </source>
</evidence>
<sequence>MTVQASARAVTARSAIMRAAERLYATEGFAGVSIRQIGEAAGQRNKSAVQYHFTSRDELVKAILAEHAEAMEVHRLAMMSRLGEPGAMSPRDRIRCVVLPHIEHHIDLGVPSWYGRFLAQVVVEPALREYAVSVHLERPSLRRLYDATREPGEPDPGRTARREAMTRVLIVHMCAELERDLAAGDTTAVGRDLAAGDATAASAATAWRRLGDDLVTAVCGLLGALRSDPR</sequence>
<dbReference type="InterPro" id="IPR009057">
    <property type="entry name" value="Homeodomain-like_sf"/>
</dbReference>
<proteinExistence type="predicted"/>
<keyword evidence="1" id="KW-0805">Transcription regulation</keyword>
<accession>A0ABR9MGA3</accession>
<reference evidence="6 7" key="1">
    <citation type="submission" date="2020-10" db="EMBL/GenBank/DDBJ databases">
        <title>Sequencing the genomes of 1000 actinobacteria strains.</title>
        <authorList>
            <person name="Klenk H.-P."/>
        </authorList>
    </citation>
    <scope>NUCLEOTIDE SEQUENCE [LARGE SCALE GENOMIC DNA]</scope>
    <source>
        <strain evidence="6 7">DSM 43173</strain>
    </source>
</reference>
<feature type="domain" description="HTH tetR-type" evidence="5">
    <location>
        <begin position="10"/>
        <end position="71"/>
    </location>
</feature>
<organism evidence="6 7">
    <name type="scientific">Nonomuraea angiospora</name>
    <dbReference type="NCBI Taxonomy" id="46172"/>
    <lineage>
        <taxon>Bacteria</taxon>
        <taxon>Bacillati</taxon>
        <taxon>Actinomycetota</taxon>
        <taxon>Actinomycetes</taxon>
        <taxon>Streptosporangiales</taxon>
        <taxon>Streptosporangiaceae</taxon>
        <taxon>Nonomuraea</taxon>
    </lineage>
</organism>
<dbReference type="InterPro" id="IPR050109">
    <property type="entry name" value="HTH-type_TetR-like_transc_reg"/>
</dbReference>
<dbReference type="PANTHER" id="PTHR30055">
    <property type="entry name" value="HTH-TYPE TRANSCRIPTIONAL REGULATOR RUTR"/>
    <property type="match status" value="1"/>
</dbReference>
<dbReference type="Proteomes" id="UP000633509">
    <property type="component" value="Unassembled WGS sequence"/>
</dbReference>